<evidence type="ECO:0000313" key="3">
    <source>
        <dbReference type="Proteomes" id="UP001177670"/>
    </source>
</evidence>
<evidence type="ECO:0000313" key="2">
    <source>
        <dbReference type="EMBL" id="KAK1127003.1"/>
    </source>
</evidence>
<dbReference type="EMBL" id="JAHYIQ010000013">
    <property type="protein sequence ID" value="KAK1127003.1"/>
    <property type="molecule type" value="Genomic_DNA"/>
</dbReference>
<feature type="compositionally biased region" description="Basic and acidic residues" evidence="1">
    <location>
        <begin position="26"/>
        <end position="41"/>
    </location>
</feature>
<protein>
    <submittedName>
        <fullName evidence="2">Uncharacterized protein</fullName>
    </submittedName>
</protein>
<sequence length="166" mass="18876">MSGGGRRHNGPHNGHHNMTAMTIEYNGHHPPREPRKEESTLVRRSFRRSGDEWRSDSRRFTERRGKKTVRFDGGTNVGGPQEDWSWEADRQGSQDSATKDSGIDTSSTFTSSEDSNRGDLPKARVPSISLLFEVFPRAQRKPWPGSRFRLEVTIHIYNRRTKVAGG</sequence>
<keyword evidence="3" id="KW-1185">Reference proteome</keyword>
<feature type="compositionally biased region" description="Basic and acidic residues" evidence="1">
    <location>
        <begin position="87"/>
        <end position="102"/>
    </location>
</feature>
<reference evidence="2" key="1">
    <citation type="submission" date="2021-10" db="EMBL/GenBank/DDBJ databases">
        <title>Melipona bicolor Genome sequencing and assembly.</title>
        <authorList>
            <person name="Araujo N.S."/>
            <person name="Arias M.C."/>
        </authorList>
    </citation>
    <scope>NUCLEOTIDE SEQUENCE</scope>
    <source>
        <strain evidence="2">USP_2M_L1-L4_2017</strain>
        <tissue evidence="2">Whole body</tissue>
    </source>
</reference>
<feature type="compositionally biased region" description="Basic and acidic residues" evidence="1">
    <location>
        <begin position="48"/>
        <end position="63"/>
    </location>
</feature>
<name>A0AA40FX57_9HYME</name>
<evidence type="ECO:0000256" key="1">
    <source>
        <dbReference type="SAM" id="MobiDB-lite"/>
    </source>
</evidence>
<organism evidence="2 3">
    <name type="scientific">Melipona bicolor</name>
    <dbReference type="NCBI Taxonomy" id="60889"/>
    <lineage>
        <taxon>Eukaryota</taxon>
        <taxon>Metazoa</taxon>
        <taxon>Ecdysozoa</taxon>
        <taxon>Arthropoda</taxon>
        <taxon>Hexapoda</taxon>
        <taxon>Insecta</taxon>
        <taxon>Pterygota</taxon>
        <taxon>Neoptera</taxon>
        <taxon>Endopterygota</taxon>
        <taxon>Hymenoptera</taxon>
        <taxon>Apocrita</taxon>
        <taxon>Aculeata</taxon>
        <taxon>Apoidea</taxon>
        <taxon>Anthophila</taxon>
        <taxon>Apidae</taxon>
        <taxon>Melipona</taxon>
    </lineage>
</organism>
<dbReference type="AlphaFoldDB" id="A0AA40FX57"/>
<dbReference type="Proteomes" id="UP001177670">
    <property type="component" value="Unassembled WGS sequence"/>
</dbReference>
<proteinExistence type="predicted"/>
<gene>
    <name evidence="2" type="ORF">K0M31_004617</name>
</gene>
<comment type="caution">
    <text evidence="2">The sequence shown here is derived from an EMBL/GenBank/DDBJ whole genome shotgun (WGS) entry which is preliminary data.</text>
</comment>
<feature type="region of interest" description="Disordered" evidence="1">
    <location>
        <begin position="1"/>
        <end position="122"/>
    </location>
</feature>
<feature type="compositionally biased region" description="Basic residues" evidence="1">
    <location>
        <begin position="1"/>
        <end position="15"/>
    </location>
</feature>
<accession>A0AA40FX57</accession>